<dbReference type="EMBL" id="BAABCR010000012">
    <property type="protein sequence ID" value="GAA4027089.1"/>
    <property type="molecule type" value="Genomic_DNA"/>
</dbReference>
<name>A0ABP7TJL0_9FLAO</name>
<keyword evidence="3" id="KW-1185">Reference proteome</keyword>
<keyword evidence="1" id="KW-0472">Membrane</keyword>
<organism evidence="2 3">
    <name type="scientific">Flavobacterium cheonhonense</name>
    <dbReference type="NCBI Taxonomy" id="706185"/>
    <lineage>
        <taxon>Bacteria</taxon>
        <taxon>Pseudomonadati</taxon>
        <taxon>Bacteroidota</taxon>
        <taxon>Flavobacteriia</taxon>
        <taxon>Flavobacteriales</taxon>
        <taxon>Flavobacteriaceae</taxon>
        <taxon>Flavobacterium</taxon>
    </lineage>
</organism>
<reference evidence="3" key="1">
    <citation type="journal article" date="2019" name="Int. J. Syst. Evol. Microbiol.">
        <title>The Global Catalogue of Microorganisms (GCM) 10K type strain sequencing project: providing services to taxonomists for standard genome sequencing and annotation.</title>
        <authorList>
            <consortium name="The Broad Institute Genomics Platform"/>
            <consortium name="The Broad Institute Genome Sequencing Center for Infectious Disease"/>
            <person name="Wu L."/>
            <person name="Ma J."/>
        </authorList>
    </citation>
    <scope>NUCLEOTIDE SEQUENCE [LARGE SCALE GENOMIC DNA]</scope>
    <source>
        <strain evidence="3">JCM 17064</strain>
    </source>
</reference>
<evidence type="ECO:0000313" key="2">
    <source>
        <dbReference type="EMBL" id="GAA4027089.1"/>
    </source>
</evidence>
<sequence>MKKKFHLSLLRKYSNVAAQSVLESVIALSIIAVCLYIAVLVYSQVFTSKTSVQYYNTKNKLTTLYYMSQVYPDSVLPLAGDDFEVRYERVTTDLLQVTIHERDSIGAKFQNQFYIRDVETE</sequence>
<dbReference type="Proteomes" id="UP001500968">
    <property type="component" value="Unassembled WGS sequence"/>
</dbReference>
<proteinExistence type="predicted"/>
<gene>
    <name evidence="2" type="ORF">GCM10022386_08120</name>
</gene>
<feature type="transmembrane region" description="Helical" evidence="1">
    <location>
        <begin position="21"/>
        <end position="42"/>
    </location>
</feature>
<comment type="caution">
    <text evidence="2">The sequence shown here is derived from an EMBL/GenBank/DDBJ whole genome shotgun (WGS) entry which is preliminary data.</text>
</comment>
<keyword evidence="1" id="KW-0812">Transmembrane</keyword>
<evidence type="ECO:0000256" key="1">
    <source>
        <dbReference type="SAM" id="Phobius"/>
    </source>
</evidence>
<accession>A0ABP7TJL0</accession>
<evidence type="ECO:0000313" key="3">
    <source>
        <dbReference type="Proteomes" id="UP001500968"/>
    </source>
</evidence>
<dbReference type="RefSeq" id="WP_324692233.1">
    <property type="nucleotide sequence ID" value="NZ_BAABCR010000012.1"/>
</dbReference>
<keyword evidence="1" id="KW-1133">Transmembrane helix</keyword>
<protein>
    <submittedName>
        <fullName evidence="2">Uncharacterized protein</fullName>
    </submittedName>
</protein>